<dbReference type="InterPro" id="IPR010652">
    <property type="entry name" value="DUF1232"/>
</dbReference>
<gene>
    <name evidence="7" type="ORF">GCM10023235_69370</name>
</gene>
<evidence type="ECO:0000256" key="4">
    <source>
        <dbReference type="ARBA" id="ARBA00023136"/>
    </source>
</evidence>
<feature type="region of interest" description="Disordered" evidence="5">
    <location>
        <begin position="38"/>
        <end position="73"/>
    </location>
</feature>
<keyword evidence="2" id="KW-0812">Transmembrane</keyword>
<dbReference type="EMBL" id="BAABIS010000001">
    <property type="protein sequence ID" value="GAA4879278.1"/>
    <property type="molecule type" value="Genomic_DNA"/>
</dbReference>
<reference evidence="8" key="1">
    <citation type="journal article" date="2019" name="Int. J. Syst. Evol. Microbiol.">
        <title>The Global Catalogue of Microorganisms (GCM) 10K type strain sequencing project: providing services to taxonomists for standard genome sequencing and annotation.</title>
        <authorList>
            <consortium name="The Broad Institute Genomics Platform"/>
            <consortium name="The Broad Institute Genome Sequencing Center for Infectious Disease"/>
            <person name="Wu L."/>
            <person name="Ma J."/>
        </authorList>
    </citation>
    <scope>NUCLEOTIDE SEQUENCE [LARGE SCALE GENOMIC DNA]</scope>
    <source>
        <strain evidence="8">JCM 13006</strain>
    </source>
</reference>
<keyword evidence="8" id="KW-1185">Reference proteome</keyword>
<proteinExistence type="predicted"/>
<comment type="subcellular location">
    <subcellularLocation>
        <location evidence="1">Endomembrane system</location>
        <topology evidence="1">Multi-pass membrane protein</topology>
    </subcellularLocation>
</comment>
<keyword evidence="3" id="KW-1133">Transmembrane helix</keyword>
<evidence type="ECO:0000256" key="3">
    <source>
        <dbReference type="ARBA" id="ARBA00022989"/>
    </source>
</evidence>
<dbReference type="Pfam" id="PF06803">
    <property type="entry name" value="DUF1232"/>
    <property type="match status" value="1"/>
</dbReference>
<dbReference type="Proteomes" id="UP001501752">
    <property type="component" value="Unassembled WGS sequence"/>
</dbReference>
<evidence type="ECO:0000313" key="8">
    <source>
        <dbReference type="Proteomes" id="UP001501752"/>
    </source>
</evidence>
<evidence type="ECO:0000256" key="5">
    <source>
        <dbReference type="SAM" id="MobiDB-lite"/>
    </source>
</evidence>
<evidence type="ECO:0000313" key="7">
    <source>
        <dbReference type="EMBL" id="GAA4879278.1"/>
    </source>
</evidence>
<keyword evidence="4" id="KW-0472">Membrane</keyword>
<accession>A0ABP9EHR8</accession>
<sequence length="195" mass="20195">MRGAPGAARPEAPGTPGAAMTRAGITWATVPLHPWGGTGPLPYRGGRTAPDLEASVSKSVPSRPASGRRARGLDGDAVSRSAWGLYMETKRPGAPGMGSRLAALPRLVRDVLRGSYPGVGRGKLLVLALLVGVYLVSPLDAVPDVIPVLGWTDDTAVLLWFLSGLTRESGRYVEWLAGGAGPEGRAAQAAQKPLS</sequence>
<feature type="domain" description="DUF1232" evidence="6">
    <location>
        <begin position="125"/>
        <end position="160"/>
    </location>
</feature>
<evidence type="ECO:0000256" key="1">
    <source>
        <dbReference type="ARBA" id="ARBA00004127"/>
    </source>
</evidence>
<evidence type="ECO:0000259" key="6">
    <source>
        <dbReference type="Pfam" id="PF06803"/>
    </source>
</evidence>
<comment type="caution">
    <text evidence="7">The sequence shown here is derived from an EMBL/GenBank/DDBJ whole genome shotgun (WGS) entry which is preliminary data.</text>
</comment>
<name>A0ABP9EHR8_9ACTN</name>
<protein>
    <recommendedName>
        <fullName evidence="6">DUF1232 domain-containing protein</fullName>
    </recommendedName>
</protein>
<evidence type="ECO:0000256" key="2">
    <source>
        <dbReference type="ARBA" id="ARBA00022692"/>
    </source>
</evidence>
<organism evidence="7 8">
    <name type="scientific">Kitasatospora terrestris</name>
    <dbReference type="NCBI Taxonomy" id="258051"/>
    <lineage>
        <taxon>Bacteria</taxon>
        <taxon>Bacillati</taxon>
        <taxon>Actinomycetota</taxon>
        <taxon>Actinomycetes</taxon>
        <taxon>Kitasatosporales</taxon>
        <taxon>Streptomycetaceae</taxon>
        <taxon>Kitasatospora</taxon>
    </lineage>
</organism>